<dbReference type="Proteomes" id="UP000610293">
    <property type="component" value="Unassembled WGS sequence"/>
</dbReference>
<sequence>MHYITTKQTTYTEPNGGRDNIVNLPPTIIFPIGHLIEFFLALKTPAKLLSYIKTIRIPRASTYHKEITNIFNNSQKIT</sequence>
<organism evidence="1 2">
    <name type="scientific">Pseudomonas fluorescens</name>
    <dbReference type="NCBI Taxonomy" id="294"/>
    <lineage>
        <taxon>Bacteria</taxon>
        <taxon>Pseudomonadati</taxon>
        <taxon>Pseudomonadota</taxon>
        <taxon>Gammaproteobacteria</taxon>
        <taxon>Pseudomonadales</taxon>
        <taxon>Pseudomonadaceae</taxon>
        <taxon>Pseudomonas</taxon>
    </lineage>
</organism>
<protein>
    <submittedName>
        <fullName evidence="1">Uncharacterized protein</fullName>
    </submittedName>
</protein>
<dbReference type="AlphaFoldDB" id="A0AAE2U2N7"/>
<accession>A0AAE2U2N7</accession>
<evidence type="ECO:0000313" key="1">
    <source>
        <dbReference type="EMBL" id="MBD8270951.1"/>
    </source>
</evidence>
<evidence type="ECO:0000313" key="2">
    <source>
        <dbReference type="Proteomes" id="UP000610293"/>
    </source>
</evidence>
<proteinExistence type="predicted"/>
<name>A0AAE2U2N7_PSEFL</name>
<comment type="caution">
    <text evidence="1">The sequence shown here is derived from an EMBL/GenBank/DDBJ whole genome shotgun (WGS) entry which is preliminary data.</text>
</comment>
<gene>
    <name evidence="1" type="ORF">IFU03_14445</name>
</gene>
<reference evidence="1" key="1">
    <citation type="journal article" date="2020" name="FEMS Microbiol. Ecol.">
        <title>Temporal dynamics of bacterial communities during seed development and maturation.</title>
        <authorList>
            <person name="Chesneau G."/>
            <person name="Torres-Cortes G."/>
            <person name="Briand M."/>
            <person name="Darrasse A."/>
            <person name="Preveaux A."/>
            <person name="Marais C."/>
            <person name="Jacques M.A."/>
            <person name="Shade A."/>
            <person name="Barret M."/>
        </authorList>
    </citation>
    <scope>NUCLEOTIDE SEQUENCE</scope>
    <source>
        <strain evidence="1">CFBP13533</strain>
    </source>
</reference>
<dbReference type="EMBL" id="JACYNJ010000009">
    <property type="protein sequence ID" value="MBD8270951.1"/>
    <property type="molecule type" value="Genomic_DNA"/>
</dbReference>